<dbReference type="GO" id="GO:0005886">
    <property type="term" value="C:plasma membrane"/>
    <property type="evidence" value="ECO:0007669"/>
    <property type="project" value="UniProtKB-SubCell"/>
</dbReference>
<dbReference type="Pfam" id="PF13853">
    <property type="entry name" value="7tm_4"/>
    <property type="match status" value="1"/>
</dbReference>
<dbReference type="EMBL" id="WNYA01000006">
    <property type="protein sequence ID" value="KAG8565838.1"/>
    <property type="molecule type" value="Genomic_DNA"/>
</dbReference>
<comment type="caution">
    <text evidence="16">The sequence shown here is derived from an EMBL/GenBank/DDBJ whole genome shotgun (WGS) entry which is preliminary data.</text>
</comment>
<feature type="transmembrane region" description="Helical" evidence="14">
    <location>
        <begin position="139"/>
        <end position="161"/>
    </location>
</feature>
<dbReference type="SUPFAM" id="SSF81321">
    <property type="entry name" value="Family A G protein-coupled receptor-like"/>
    <property type="match status" value="1"/>
</dbReference>
<dbReference type="InterPro" id="IPR017452">
    <property type="entry name" value="GPCR_Rhodpsn_7TM"/>
</dbReference>
<sequence length="312" mass="35776">MNQTRLREFILLGFGNLHSFSILLFIYILIIFLFTVIGNLLIIILVSINVHLQTPMYYFLCHLSSCDIVICTNIVPSLLGAIVRVGKKITFFECMTQFYFYSGTIVTECYLLSVMSYDRYLAICNPLRYSGIMDMKYQIYLSVWPWLVGFTVNISAVVIIANFDFCHDNIIDHFYCDVLPLQKLSCSDTTVIELEAILLGLPIFIFPSSFIIVTYVYIFRNIMKIPSTTGKNKAFSTCSSHLMVVGTFYGALTVKYMILSNGASMLMNKIVSLLHTIFTPLFNPIIYSLRNQDIKATLKKFWPIIGQKFFVY</sequence>
<keyword evidence="7 13" id="KW-0297">G-protein coupled receptor</keyword>
<name>A0AAV7B328_ENGPU</name>
<keyword evidence="10 13" id="KW-0675">Receptor</keyword>
<evidence type="ECO:0000256" key="2">
    <source>
        <dbReference type="ARBA" id="ARBA00022475"/>
    </source>
</evidence>
<reference evidence="16" key="1">
    <citation type="thesis" date="2020" institute="ProQuest LLC" country="789 East Eisenhower Parkway, Ann Arbor, MI, USA">
        <title>Comparative Genomics and Chromosome Evolution.</title>
        <authorList>
            <person name="Mudd A.B."/>
        </authorList>
    </citation>
    <scope>NUCLEOTIDE SEQUENCE</scope>
    <source>
        <strain evidence="16">237g6f4</strain>
        <tissue evidence="16">Blood</tissue>
    </source>
</reference>
<dbReference type="Proteomes" id="UP000824782">
    <property type="component" value="Unassembled WGS sequence"/>
</dbReference>
<dbReference type="PANTHER" id="PTHR24242:SF411">
    <property type="entry name" value="OLFACTORY RECEPTOR"/>
    <property type="match status" value="1"/>
</dbReference>
<evidence type="ECO:0000256" key="7">
    <source>
        <dbReference type="ARBA" id="ARBA00023040"/>
    </source>
</evidence>
<keyword evidence="5 14" id="KW-0552">Olfaction</keyword>
<dbReference type="PROSITE" id="PS50262">
    <property type="entry name" value="G_PROTEIN_RECEP_F1_2"/>
    <property type="match status" value="1"/>
</dbReference>
<evidence type="ECO:0000256" key="1">
    <source>
        <dbReference type="ARBA" id="ARBA00004651"/>
    </source>
</evidence>
<evidence type="ECO:0000256" key="12">
    <source>
        <dbReference type="ARBA" id="ARBA00023224"/>
    </source>
</evidence>
<evidence type="ECO:0000256" key="10">
    <source>
        <dbReference type="ARBA" id="ARBA00023170"/>
    </source>
</evidence>
<comment type="similarity">
    <text evidence="13">Belongs to the G-protein coupled receptor 1 family.</text>
</comment>
<evidence type="ECO:0000256" key="11">
    <source>
        <dbReference type="ARBA" id="ARBA00023180"/>
    </source>
</evidence>
<feature type="transmembrane region" description="Helical" evidence="14">
    <location>
        <begin position="197"/>
        <end position="219"/>
    </location>
</feature>
<comment type="subcellular location">
    <subcellularLocation>
        <location evidence="1 14">Cell membrane</location>
        <topology evidence="1 14">Multi-pass membrane protein</topology>
    </subcellularLocation>
</comment>
<evidence type="ECO:0000256" key="8">
    <source>
        <dbReference type="ARBA" id="ARBA00023136"/>
    </source>
</evidence>
<keyword evidence="3 14" id="KW-0716">Sensory transduction</keyword>
<dbReference type="InterPro" id="IPR000276">
    <property type="entry name" value="GPCR_Rhodpsn"/>
</dbReference>
<evidence type="ECO:0000256" key="3">
    <source>
        <dbReference type="ARBA" id="ARBA00022606"/>
    </source>
</evidence>
<dbReference type="PANTHER" id="PTHR24242">
    <property type="entry name" value="G-PROTEIN COUPLED RECEPTOR"/>
    <property type="match status" value="1"/>
</dbReference>
<evidence type="ECO:0000259" key="15">
    <source>
        <dbReference type="PROSITE" id="PS50262"/>
    </source>
</evidence>
<evidence type="ECO:0000256" key="6">
    <source>
        <dbReference type="ARBA" id="ARBA00022989"/>
    </source>
</evidence>
<protein>
    <recommendedName>
        <fullName evidence="14">Olfactory receptor</fullName>
    </recommendedName>
</protein>
<keyword evidence="8 14" id="KW-0472">Membrane</keyword>
<dbReference type="Gene3D" id="1.20.1070.10">
    <property type="entry name" value="Rhodopsin 7-helix transmembrane proteins"/>
    <property type="match status" value="1"/>
</dbReference>
<keyword evidence="11" id="KW-0325">Glycoprotein</keyword>
<evidence type="ECO:0000256" key="4">
    <source>
        <dbReference type="ARBA" id="ARBA00022692"/>
    </source>
</evidence>
<feature type="transmembrane region" description="Helical" evidence="14">
    <location>
        <begin position="270"/>
        <end position="289"/>
    </location>
</feature>
<dbReference type="InterPro" id="IPR000725">
    <property type="entry name" value="Olfact_rcpt"/>
</dbReference>
<keyword evidence="2 14" id="KW-1003">Cell membrane</keyword>
<evidence type="ECO:0000256" key="5">
    <source>
        <dbReference type="ARBA" id="ARBA00022725"/>
    </source>
</evidence>
<dbReference type="PRINTS" id="PR00245">
    <property type="entry name" value="OLFACTORYR"/>
</dbReference>
<evidence type="ECO:0000313" key="16">
    <source>
        <dbReference type="EMBL" id="KAG8565838.1"/>
    </source>
</evidence>
<evidence type="ECO:0000313" key="17">
    <source>
        <dbReference type="Proteomes" id="UP000824782"/>
    </source>
</evidence>
<dbReference type="PRINTS" id="PR00237">
    <property type="entry name" value="GPCRRHODOPSN"/>
</dbReference>
<keyword evidence="17" id="KW-1185">Reference proteome</keyword>
<dbReference type="GO" id="GO:0004984">
    <property type="term" value="F:olfactory receptor activity"/>
    <property type="evidence" value="ECO:0007669"/>
    <property type="project" value="InterPro"/>
</dbReference>
<accession>A0AAV7B328</accession>
<dbReference type="InterPro" id="IPR050939">
    <property type="entry name" value="Olfactory_GPCR1"/>
</dbReference>
<feature type="transmembrane region" description="Helical" evidence="14">
    <location>
        <begin position="57"/>
        <end position="78"/>
    </location>
</feature>
<organism evidence="16 17">
    <name type="scientific">Engystomops pustulosus</name>
    <name type="common">Tungara frog</name>
    <name type="synonym">Physalaemus pustulosus</name>
    <dbReference type="NCBI Taxonomy" id="76066"/>
    <lineage>
        <taxon>Eukaryota</taxon>
        <taxon>Metazoa</taxon>
        <taxon>Chordata</taxon>
        <taxon>Craniata</taxon>
        <taxon>Vertebrata</taxon>
        <taxon>Euteleostomi</taxon>
        <taxon>Amphibia</taxon>
        <taxon>Batrachia</taxon>
        <taxon>Anura</taxon>
        <taxon>Neobatrachia</taxon>
        <taxon>Hyloidea</taxon>
        <taxon>Leptodactylidae</taxon>
        <taxon>Leiuperinae</taxon>
        <taxon>Engystomops</taxon>
    </lineage>
</organism>
<dbReference type="FunFam" id="1.20.1070.10:FF:000010">
    <property type="entry name" value="Olfactory receptor"/>
    <property type="match status" value="1"/>
</dbReference>
<feature type="domain" description="G-protein coupled receptors family 1 profile" evidence="15">
    <location>
        <begin position="38"/>
        <end position="287"/>
    </location>
</feature>
<gene>
    <name evidence="16" type="ORF">GDO81_012986</name>
</gene>
<proteinExistence type="inferred from homology"/>
<evidence type="ECO:0000256" key="14">
    <source>
        <dbReference type="RuleBase" id="RU363047"/>
    </source>
</evidence>
<feature type="transmembrane region" description="Helical" evidence="14">
    <location>
        <begin position="20"/>
        <end position="45"/>
    </location>
</feature>
<feature type="transmembrane region" description="Helical" evidence="14">
    <location>
        <begin position="98"/>
        <end position="118"/>
    </location>
</feature>
<keyword evidence="12 13" id="KW-0807">Transducer</keyword>
<evidence type="ECO:0000256" key="13">
    <source>
        <dbReference type="RuleBase" id="RU000688"/>
    </source>
</evidence>
<evidence type="ECO:0000256" key="9">
    <source>
        <dbReference type="ARBA" id="ARBA00023157"/>
    </source>
</evidence>
<keyword evidence="4 13" id="KW-0812">Transmembrane</keyword>
<dbReference type="GO" id="GO:0004930">
    <property type="term" value="F:G protein-coupled receptor activity"/>
    <property type="evidence" value="ECO:0007669"/>
    <property type="project" value="UniProtKB-KW"/>
</dbReference>
<keyword evidence="6 14" id="KW-1133">Transmembrane helix</keyword>
<dbReference type="AlphaFoldDB" id="A0AAV7B328"/>
<dbReference type="PROSITE" id="PS00237">
    <property type="entry name" value="G_PROTEIN_RECEP_F1_1"/>
    <property type="match status" value="1"/>
</dbReference>
<feature type="transmembrane region" description="Helical" evidence="14">
    <location>
        <begin position="240"/>
        <end position="258"/>
    </location>
</feature>
<keyword evidence="9" id="KW-1015">Disulfide bond</keyword>